<dbReference type="InterPro" id="IPR027417">
    <property type="entry name" value="P-loop_NTPase"/>
</dbReference>
<evidence type="ECO:0000256" key="6">
    <source>
        <dbReference type="ARBA" id="ARBA00022840"/>
    </source>
</evidence>
<keyword evidence="9" id="KW-0325">Glycoprotein</keyword>
<evidence type="ECO:0000256" key="7">
    <source>
        <dbReference type="ARBA" id="ARBA00022989"/>
    </source>
</evidence>
<dbReference type="Gene3D" id="3.40.50.300">
    <property type="entry name" value="P-loop containing nucleotide triphosphate hydrolases"/>
    <property type="match status" value="2"/>
</dbReference>
<dbReference type="PROSITE" id="PS50929">
    <property type="entry name" value="ABC_TM1F"/>
    <property type="match status" value="2"/>
</dbReference>
<dbReference type="InterPro" id="IPR017871">
    <property type="entry name" value="ABC_transporter-like_CS"/>
</dbReference>
<dbReference type="SUPFAM" id="SSF90123">
    <property type="entry name" value="ABC transporter transmembrane region"/>
    <property type="match status" value="2"/>
</dbReference>
<dbReference type="InterPro" id="IPR011527">
    <property type="entry name" value="ABC1_TM_dom"/>
</dbReference>
<dbReference type="PANTHER" id="PTHR24223">
    <property type="entry name" value="ATP-BINDING CASSETTE SUB-FAMILY C"/>
    <property type="match status" value="1"/>
</dbReference>
<evidence type="ECO:0000256" key="10">
    <source>
        <dbReference type="SAM" id="MobiDB-lite"/>
    </source>
</evidence>
<proteinExistence type="predicted"/>
<comment type="subcellular location">
    <subcellularLocation>
        <location evidence="1">Membrane</location>
        <topology evidence="1">Multi-pass membrane protein</topology>
    </subcellularLocation>
</comment>
<dbReference type="InterPro" id="IPR003593">
    <property type="entry name" value="AAA+_ATPase"/>
</dbReference>
<evidence type="ECO:0000259" key="12">
    <source>
        <dbReference type="PROSITE" id="PS50893"/>
    </source>
</evidence>
<keyword evidence="8 11" id="KW-0472">Membrane</keyword>
<dbReference type="VEuPathDB" id="FungiDB:EYZ11_011986"/>
<dbReference type="GO" id="GO:0016887">
    <property type="term" value="F:ATP hydrolysis activity"/>
    <property type="evidence" value="ECO:0007669"/>
    <property type="project" value="InterPro"/>
</dbReference>
<name>A0A4S3J1P3_9EURO</name>
<evidence type="ECO:0000256" key="9">
    <source>
        <dbReference type="ARBA" id="ARBA00023180"/>
    </source>
</evidence>
<keyword evidence="2" id="KW-0813">Transport</keyword>
<dbReference type="PROSITE" id="PS50893">
    <property type="entry name" value="ABC_TRANSPORTER_2"/>
    <property type="match status" value="2"/>
</dbReference>
<feature type="transmembrane region" description="Helical" evidence="11">
    <location>
        <begin position="1196"/>
        <end position="1219"/>
    </location>
</feature>
<feature type="domain" description="ABC transmembrane type-1" evidence="13">
    <location>
        <begin position="260"/>
        <end position="585"/>
    </location>
</feature>
<dbReference type="FunFam" id="3.40.50.300:FF:000565">
    <property type="entry name" value="ABC bile acid transporter"/>
    <property type="match status" value="1"/>
</dbReference>
<feature type="transmembrane region" description="Helical" evidence="11">
    <location>
        <begin position="293"/>
        <end position="316"/>
    </location>
</feature>
<feature type="transmembrane region" description="Helical" evidence="11">
    <location>
        <begin position="521"/>
        <end position="546"/>
    </location>
</feature>
<evidence type="ECO:0000256" key="8">
    <source>
        <dbReference type="ARBA" id="ARBA00023136"/>
    </source>
</evidence>
<dbReference type="PROSITE" id="PS00211">
    <property type="entry name" value="ABC_TRANSPORTER_1"/>
    <property type="match status" value="2"/>
</dbReference>
<gene>
    <name evidence="14" type="ORF">EYZ11_011986</name>
</gene>
<feature type="transmembrane region" description="Helical" evidence="11">
    <location>
        <begin position="950"/>
        <end position="974"/>
    </location>
</feature>
<dbReference type="Pfam" id="PF00664">
    <property type="entry name" value="ABC_membrane"/>
    <property type="match status" value="2"/>
</dbReference>
<feature type="region of interest" description="Disordered" evidence="10">
    <location>
        <begin position="874"/>
        <end position="923"/>
    </location>
</feature>
<keyword evidence="3 11" id="KW-0812">Transmembrane</keyword>
<evidence type="ECO:0000259" key="13">
    <source>
        <dbReference type="PROSITE" id="PS50929"/>
    </source>
</evidence>
<keyword evidence="6" id="KW-0067">ATP-binding</keyword>
<evidence type="ECO:0000256" key="2">
    <source>
        <dbReference type="ARBA" id="ARBA00022448"/>
    </source>
</evidence>
<dbReference type="InterPro" id="IPR003439">
    <property type="entry name" value="ABC_transporter-like_ATP-bd"/>
</dbReference>
<organism evidence="14 15">
    <name type="scientific">Aspergillus tanneri</name>
    <dbReference type="NCBI Taxonomy" id="1220188"/>
    <lineage>
        <taxon>Eukaryota</taxon>
        <taxon>Fungi</taxon>
        <taxon>Dikarya</taxon>
        <taxon>Ascomycota</taxon>
        <taxon>Pezizomycotina</taxon>
        <taxon>Eurotiomycetes</taxon>
        <taxon>Eurotiomycetidae</taxon>
        <taxon>Eurotiales</taxon>
        <taxon>Aspergillaceae</taxon>
        <taxon>Aspergillus</taxon>
        <taxon>Aspergillus subgen. Circumdati</taxon>
    </lineage>
</organism>
<dbReference type="Gene3D" id="1.20.1560.10">
    <property type="entry name" value="ABC transporter type 1, transmembrane domain"/>
    <property type="match status" value="3"/>
</dbReference>
<reference evidence="14 15" key="1">
    <citation type="submission" date="2019-03" db="EMBL/GenBank/DDBJ databases">
        <title>The genome sequence of a newly discovered highly antifungal drug resistant Aspergillus species, Aspergillus tanneri NIH 1004.</title>
        <authorList>
            <person name="Mounaud S."/>
            <person name="Singh I."/>
            <person name="Joardar V."/>
            <person name="Pakala S."/>
            <person name="Pakala S."/>
            <person name="Venepally P."/>
            <person name="Hoover J."/>
            <person name="Nierman W."/>
            <person name="Chung J."/>
            <person name="Losada L."/>
        </authorList>
    </citation>
    <scope>NUCLEOTIDE SEQUENCE [LARGE SCALE GENOMIC DNA]</scope>
    <source>
        <strain evidence="14 15">NIH1004</strain>
    </source>
</reference>
<keyword evidence="7 11" id="KW-1133">Transmembrane helix</keyword>
<evidence type="ECO:0000256" key="4">
    <source>
        <dbReference type="ARBA" id="ARBA00022737"/>
    </source>
</evidence>
<feature type="domain" description="ABC transporter" evidence="12">
    <location>
        <begin position="1290"/>
        <end position="1554"/>
    </location>
</feature>
<dbReference type="GO" id="GO:0140359">
    <property type="term" value="F:ABC-type transporter activity"/>
    <property type="evidence" value="ECO:0007669"/>
    <property type="project" value="InterPro"/>
</dbReference>
<dbReference type="STRING" id="1220188.A0A4S3J1P3"/>
<protein>
    <submittedName>
        <fullName evidence="14">Uncharacterized protein</fullName>
    </submittedName>
</protein>
<dbReference type="InterPro" id="IPR050173">
    <property type="entry name" value="ABC_transporter_C-like"/>
</dbReference>
<feature type="transmembrane region" description="Helical" evidence="11">
    <location>
        <begin position="144"/>
        <end position="163"/>
    </location>
</feature>
<dbReference type="SUPFAM" id="SSF52540">
    <property type="entry name" value="P-loop containing nucleoside triphosphate hydrolases"/>
    <property type="match status" value="2"/>
</dbReference>
<evidence type="ECO:0000256" key="3">
    <source>
        <dbReference type="ARBA" id="ARBA00022692"/>
    </source>
</evidence>
<evidence type="ECO:0000256" key="5">
    <source>
        <dbReference type="ARBA" id="ARBA00022741"/>
    </source>
</evidence>
<feature type="transmembrane region" description="Helical" evidence="11">
    <location>
        <begin position="245"/>
        <end position="273"/>
    </location>
</feature>
<dbReference type="GO" id="GO:0000329">
    <property type="term" value="C:fungal-type vacuole membrane"/>
    <property type="evidence" value="ECO:0007669"/>
    <property type="project" value="TreeGrafter"/>
</dbReference>
<evidence type="ECO:0000313" key="14">
    <source>
        <dbReference type="EMBL" id="THC88565.1"/>
    </source>
</evidence>
<dbReference type="PANTHER" id="PTHR24223:SF353">
    <property type="entry name" value="ABC TRANSPORTER ATP-BINDING PROTEIN_PERMEASE VMR1-RELATED"/>
    <property type="match status" value="1"/>
</dbReference>
<dbReference type="EMBL" id="SOSA01000812">
    <property type="protein sequence ID" value="THC88565.1"/>
    <property type="molecule type" value="Genomic_DNA"/>
</dbReference>
<keyword evidence="4" id="KW-0677">Repeat</keyword>
<feature type="domain" description="ABC transmembrane type-1" evidence="13">
    <location>
        <begin position="1038"/>
        <end position="1253"/>
    </location>
</feature>
<dbReference type="SMART" id="SM00382">
    <property type="entry name" value="AAA"/>
    <property type="match status" value="2"/>
</dbReference>
<feature type="transmembrane region" description="Helical" evidence="11">
    <location>
        <begin position="443"/>
        <end position="461"/>
    </location>
</feature>
<feature type="transmembrane region" description="Helical" evidence="11">
    <location>
        <begin position="1110"/>
        <end position="1131"/>
    </location>
</feature>
<evidence type="ECO:0000313" key="15">
    <source>
        <dbReference type="Proteomes" id="UP000308092"/>
    </source>
</evidence>
<feature type="domain" description="ABC transporter" evidence="12">
    <location>
        <begin position="620"/>
        <end position="875"/>
    </location>
</feature>
<dbReference type="CDD" id="cd18596">
    <property type="entry name" value="ABC_6TM_VMR1_D1_like"/>
    <property type="match status" value="1"/>
</dbReference>
<dbReference type="CDD" id="cd03244">
    <property type="entry name" value="ABCC_MRP_domain2"/>
    <property type="match status" value="1"/>
</dbReference>
<dbReference type="CDD" id="cd03250">
    <property type="entry name" value="ABCC_MRP_domain1"/>
    <property type="match status" value="1"/>
</dbReference>
<sequence length="1579" mass="175395">MWSLPTIDHDTQCVGVVEEELVEEADPMLSKAAKAELLQFDVDRPRGQITFIALELVALVGEVTNFIAILFTNGWGDLGKLPALVKLVSWGYILFLVLVRFLSIFGLHSFPRLWDHTAALYGLQWLFTVFVFRSSVIHPISRRALSFSAIEFLLSTFLFLIALTTRRGNKTVLVPREDGLQPARHSTASLLSLFTFSWLDPLVYKGCRQTLELEDVWNLTKSQKAATVLEGFRCKQYKGSLTWKLLRYFAGTLLMQGAWTILSSFFTYLPTILLRVIVQYVEDPRSTTANAAWLYAILLLCFGAIQGIADGQALFIGRMLGVKLRAIIIGEIYAKALRRKAVAAVDSTQKITDDSPTGNKKKDVFSFGRKKRAATDPETSPGGVKPEAEDATQLANVGTVINLMAIDSFKVSEVGANLHFLWASVPVQIIIAVSLLYRLLGFSSFAGIIIMVLLLPINILIAKQFTKIQNQILKGTDARIHATNEILQNIRIIRYFAWEQRFQDIVDEKRKAELKALRFRYILWSVIAIVFFGTPILITFASFFLYTVVEKKDLTPSVAFPALSLFTLLRVPLDQLADILAHVQESKVSLERVDKYLNEEETDKYVQLEPEEISEQPSRIALDNATLTWGSIKGRYWDGTPDKTPAAFRLIDLNVSFHVGRLNIISGSTGSGKTSLLMALIGEMKLLKGRVCLPGGTVSRAELPVDPQTGLIESVAYCAQEAWLVNDTVKENIVFASSFNQRRYNAVIKAGALERDLAVLHAGDQTMVGENGVSLSGGQKQRISLARAIYSRARHILLDDCLSAVDSHTAKHIFKEAIVGSLMVDRTCILITHNIALTVPHAHHVVVLENGKIAAQGHPDEVAASGAFGDNLLKSRPVSRSSSQCSYRRHTGREEQHEEDLDTANSSAVNSSTDQGIKGNDAHPRLVESKAVGSVQWSTIKMYLKSMGSWYYWACALLVFSLQRLGSVSTNIWIRQWANSYRTEAAVTADAGNYAAMTNLKFPSLNIGGVPWTSASSSSQHSTQVSISASADVNVFYYLGVYALLGAVYLLISFTREAVLFWGSLHASMKIHNRLLKAVMHAKFKFFDSTPLGQIMNRFSKDVEAVDQEVAPVVIAVFITLIYFTLGAVYLNSSRDLKRLESVQRSPLYQQFGETLNGIVTIRAYGDGPRFIVDNHRRINNYNRPHFYLWAIDRWLALRVDITGASISFFTAVFIIANIGKVDAGAAGLSLTYAVTFTENVLWLVRLYSEVQQNMNSVERVNEYLGVEQEAVAVIADSRPPANWPSHGAVDFSSYTTRYRADLDPVLQNISFTVQAGEKVGIVGRNGAGKSSLALALFRALEAEKGRIYIDGIDISAIGLKDLRESITIVPQDPTLFTGTIRSNLDPFGMLTDEQIFTALRRVRLIGSSATGTTTPLTGIKYLEPSTLILNGANVATQDNKNIFLSLEYPVSESGLNLSQGQRQLLCLARALLKNPKVLMMDEATASIDYSTDSKIQEMLRELRDCTIITIAHRLQTIIDYDKVLVLDHGRVIEFDHPWTLINKTDGLFRSICENSGNMEFLLDGAKKAWEQKRLVDDS</sequence>
<feature type="transmembrane region" description="Helical" evidence="11">
    <location>
        <begin position="113"/>
        <end position="132"/>
    </location>
</feature>
<dbReference type="GO" id="GO:0005524">
    <property type="term" value="F:ATP binding"/>
    <property type="evidence" value="ECO:0007669"/>
    <property type="project" value="UniProtKB-KW"/>
</dbReference>
<feature type="transmembrane region" description="Helical" evidence="11">
    <location>
        <begin position="49"/>
        <end position="71"/>
    </location>
</feature>
<feature type="transmembrane region" description="Helical" evidence="11">
    <location>
        <begin position="1035"/>
        <end position="1054"/>
    </location>
</feature>
<feature type="transmembrane region" description="Helical" evidence="11">
    <location>
        <begin position="418"/>
        <end position="437"/>
    </location>
</feature>
<dbReference type="FunFam" id="3.40.50.300:FF:000825">
    <property type="entry name" value="ABC bile acid transporter"/>
    <property type="match status" value="1"/>
</dbReference>
<feature type="compositionally biased region" description="Polar residues" evidence="10">
    <location>
        <begin position="903"/>
        <end position="915"/>
    </location>
</feature>
<dbReference type="InterPro" id="IPR036640">
    <property type="entry name" value="ABC1_TM_sf"/>
</dbReference>
<dbReference type="CDD" id="cd18604">
    <property type="entry name" value="ABC_6TM_VMR1_D2_like"/>
    <property type="match status" value="1"/>
</dbReference>
<evidence type="ECO:0000256" key="11">
    <source>
        <dbReference type="SAM" id="Phobius"/>
    </source>
</evidence>
<comment type="caution">
    <text evidence="14">The sequence shown here is derived from an EMBL/GenBank/DDBJ whole genome shotgun (WGS) entry which is preliminary data.</text>
</comment>
<dbReference type="Proteomes" id="UP000308092">
    <property type="component" value="Unassembled WGS sequence"/>
</dbReference>
<evidence type="ECO:0000256" key="1">
    <source>
        <dbReference type="ARBA" id="ARBA00004141"/>
    </source>
</evidence>
<dbReference type="Pfam" id="PF00005">
    <property type="entry name" value="ABC_tran"/>
    <property type="match status" value="2"/>
</dbReference>
<feature type="compositionally biased region" description="Low complexity" evidence="10">
    <location>
        <begin position="875"/>
        <end position="886"/>
    </location>
</feature>
<keyword evidence="5" id="KW-0547">Nucleotide-binding</keyword>
<feature type="transmembrane region" description="Helical" evidence="11">
    <location>
        <begin position="83"/>
        <end position="107"/>
    </location>
</feature>
<keyword evidence="15" id="KW-1185">Reference proteome</keyword>
<accession>A0A4S3J1P3</accession>